<dbReference type="OrthoDB" id="2433584at2"/>
<dbReference type="InterPro" id="IPR024562">
    <property type="entry name" value="YqhG"/>
</dbReference>
<dbReference type="EMBL" id="QPJJ01000011">
    <property type="protein sequence ID" value="RCW65388.1"/>
    <property type="molecule type" value="Genomic_DNA"/>
</dbReference>
<keyword evidence="2" id="KW-1185">Reference proteome</keyword>
<dbReference type="AlphaFoldDB" id="A0A368XEC9"/>
<proteinExistence type="predicted"/>
<comment type="caution">
    <text evidence="1">The sequence shown here is derived from an EMBL/GenBank/DDBJ whole genome shotgun (WGS) entry which is preliminary data.</text>
</comment>
<evidence type="ECO:0000313" key="1">
    <source>
        <dbReference type="EMBL" id="RCW65388.1"/>
    </source>
</evidence>
<reference evidence="1 2" key="1">
    <citation type="submission" date="2018-07" db="EMBL/GenBank/DDBJ databases">
        <title>Genomic Encyclopedia of Type Strains, Phase IV (KMG-IV): sequencing the most valuable type-strain genomes for metagenomic binning, comparative biology and taxonomic classification.</title>
        <authorList>
            <person name="Goeker M."/>
        </authorList>
    </citation>
    <scope>NUCLEOTIDE SEQUENCE [LARGE SCALE GENOMIC DNA]</scope>
    <source>
        <strain evidence="1 2">DSM 27696</strain>
    </source>
</reference>
<dbReference type="Proteomes" id="UP000252585">
    <property type="component" value="Unassembled WGS sequence"/>
</dbReference>
<dbReference type="RefSeq" id="WP_114353673.1">
    <property type="nucleotide sequence ID" value="NZ_QPJJ01000011.1"/>
</dbReference>
<evidence type="ECO:0000313" key="2">
    <source>
        <dbReference type="Proteomes" id="UP000252585"/>
    </source>
</evidence>
<name>A0A368XEC9_9BACI</name>
<organism evidence="1 2">
    <name type="scientific">Saliterribacillus persicus</name>
    <dbReference type="NCBI Taxonomy" id="930114"/>
    <lineage>
        <taxon>Bacteria</taxon>
        <taxon>Bacillati</taxon>
        <taxon>Bacillota</taxon>
        <taxon>Bacilli</taxon>
        <taxon>Bacillales</taxon>
        <taxon>Bacillaceae</taxon>
        <taxon>Saliterribacillus</taxon>
    </lineage>
</organism>
<gene>
    <name evidence="1" type="ORF">DFR57_111123</name>
</gene>
<sequence length="269" mass="31891">MPINNLKKFLIDYFIINQCTIIENEKNKITVKLTQDLDEKLMNRPFYWHYMKKLNKIGEPKKLTINLGSEQNPQADGEWIHFGSPRLHQIFNHIEEQGKYVRFFEKIKSSNQTPLNPWLVLNLKINYLGENNKEEIVSLGLQLINGAIYSNFMEKIKQYSFDKNCHDYCYPITPLIKQESAVNRVYKFIHHYLKNQELEWARKSNDRLQKEMELLEYFFNEASSSNLSTIDQEKKLLKDRLEPKIKIDIINGGYFYVTNTTNKNILANA</sequence>
<accession>A0A368XEC9</accession>
<protein>
    <submittedName>
        <fullName evidence="1">Uncharacterized protein YqhG</fullName>
    </submittedName>
</protein>
<dbReference type="Pfam" id="PF11079">
    <property type="entry name" value="YqhG"/>
    <property type="match status" value="1"/>
</dbReference>